<feature type="transmembrane region" description="Helical" evidence="6">
    <location>
        <begin position="53"/>
        <end position="72"/>
    </location>
</feature>
<evidence type="ECO:0000256" key="5">
    <source>
        <dbReference type="ARBA" id="ARBA00023136"/>
    </source>
</evidence>
<evidence type="ECO:0000256" key="2">
    <source>
        <dbReference type="ARBA" id="ARBA00009399"/>
    </source>
</evidence>
<evidence type="ECO:0000259" key="7">
    <source>
        <dbReference type="Pfam" id="PF04138"/>
    </source>
</evidence>
<comment type="similarity">
    <text evidence="2">Belongs to the GtrA family.</text>
</comment>
<feature type="transmembrane region" description="Helical" evidence="6">
    <location>
        <begin position="25"/>
        <end position="47"/>
    </location>
</feature>
<dbReference type="InterPro" id="IPR051401">
    <property type="entry name" value="GtrA_CellWall_Glycosyl"/>
</dbReference>
<dbReference type="PANTHER" id="PTHR38459">
    <property type="entry name" value="PROPHAGE BACTOPRENOL-LINKED GLUCOSE TRANSLOCASE HOMOLOG"/>
    <property type="match status" value="1"/>
</dbReference>
<evidence type="ECO:0000313" key="9">
    <source>
        <dbReference type="Proteomes" id="UP001589536"/>
    </source>
</evidence>
<dbReference type="InterPro" id="IPR007267">
    <property type="entry name" value="GtrA_DPMS_TM"/>
</dbReference>
<dbReference type="EMBL" id="JBHMBH010000027">
    <property type="protein sequence ID" value="MFB9715055.1"/>
    <property type="molecule type" value="Genomic_DNA"/>
</dbReference>
<evidence type="ECO:0000256" key="6">
    <source>
        <dbReference type="SAM" id="Phobius"/>
    </source>
</evidence>
<evidence type="ECO:0000313" key="8">
    <source>
        <dbReference type="EMBL" id="MFB9715055.1"/>
    </source>
</evidence>
<keyword evidence="4 6" id="KW-1133">Transmembrane helix</keyword>
<comment type="caution">
    <text evidence="8">The sequence shown here is derived from an EMBL/GenBank/DDBJ whole genome shotgun (WGS) entry which is preliminary data.</text>
</comment>
<gene>
    <name evidence="8" type="ORF">ACFFPI_13105</name>
</gene>
<dbReference type="Proteomes" id="UP001589536">
    <property type="component" value="Unassembled WGS sequence"/>
</dbReference>
<evidence type="ECO:0000256" key="1">
    <source>
        <dbReference type="ARBA" id="ARBA00004141"/>
    </source>
</evidence>
<feature type="transmembrane region" description="Helical" evidence="6">
    <location>
        <begin position="92"/>
        <end position="111"/>
    </location>
</feature>
<organism evidence="8 9">
    <name type="scientific">Arthrobacter methylotrophus</name>
    <dbReference type="NCBI Taxonomy" id="121291"/>
    <lineage>
        <taxon>Bacteria</taxon>
        <taxon>Bacillati</taxon>
        <taxon>Actinomycetota</taxon>
        <taxon>Actinomycetes</taxon>
        <taxon>Micrococcales</taxon>
        <taxon>Micrococcaceae</taxon>
        <taxon>Arthrobacter</taxon>
    </lineage>
</organism>
<dbReference type="Pfam" id="PF04138">
    <property type="entry name" value="GtrA_DPMS_TM"/>
    <property type="match status" value="1"/>
</dbReference>
<dbReference type="RefSeq" id="WP_345038862.1">
    <property type="nucleotide sequence ID" value="NZ_BAABED010000001.1"/>
</dbReference>
<comment type="subcellular location">
    <subcellularLocation>
        <location evidence="1">Membrane</location>
        <topology evidence="1">Multi-pass membrane protein</topology>
    </subcellularLocation>
</comment>
<feature type="domain" description="GtrA/DPMS transmembrane" evidence="7">
    <location>
        <begin position="28"/>
        <end position="141"/>
    </location>
</feature>
<accession>A0ABV5US99</accession>
<evidence type="ECO:0000256" key="4">
    <source>
        <dbReference type="ARBA" id="ARBA00022989"/>
    </source>
</evidence>
<keyword evidence="5 6" id="KW-0472">Membrane</keyword>
<keyword evidence="9" id="KW-1185">Reference proteome</keyword>
<keyword evidence="3 6" id="KW-0812">Transmembrane</keyword>
<dbReference type="PANTHER" id="PTHR38459:SF1">
    <property type="entry name" value="PROPHAGE BACTOPRENOL-LINKED GLUCOSE TRANSLOCASE HOMOLOG"/>
    <property type="match status" value="1"/>
</dbReference>
<feature type="transmembrane region" description="Helical" evidence="6">
    <location>
        <begin position="117"/>
        <end position="136"/>
    </location>
</feature>
<sequence length="169" mass="18257">MVIRIVGEAFAKWARGLFGFARNGYLIKFLAVGAASFAIDLGTLTLLHELGRVDLWIATPIAFLASLVFNFFAQRKFTFQSGTRAHVSFLKYGVLVVVNLLATDFIVNGIAAVGVSYAIGKVIATVATTVWNFLLYKHWIFKAGTVEAYSGLGSAPSDVLVSSEESAND</sequence>
<proteinExistence type="inferred from homology"/>
<name>A0ABV5US99_9MICC</name>
<evidence type="ECO:0000256" key="3">
    <source>
        <dbReference type="ARBA" id="ARBA00022692"/>
    </source>
</evidence>
<protein>
    <submittedName>
        <fullName evidence="8">GtrA family protein</fullName>
    </submittedName>
</protein>
<reference evidence="8 9" key="1">
    <citation type="submission" date="2024-09" db="EMBL/GenBank/DDBJ databases">
        <authorList>
            <person name="Sun Q."/>
            <person name="Mori K."/>
        </authorList>
    </citation>
    <scope>NUCLEOTIDE SEQUENCE [LARGE SCALE GENOMIC DNA]</scope>
    <source>
        <strain evidence="8 9">JCM 13519</strain>
    </source>
</reference>